<accession>A0A6M0GZY6</accession>
<evidence type="ECO:0000256" key="1">
    <source>
        <dbReference type="PIRSR" id="PIRSR036593-50"/>
    </source>
</evidence>
<name>A0A6M0GZY6_9CLOT</name>
<dbReference type="PIRSF" id="PIRSF036593">
    <property type="entry name" value="GrdD"/>
    <property type="match status" value="1"/>
</dbReference>
<evidence type="ECO:0000313" key="2">
    <source>
        <dbReference type="EMBL" id="NEU03797.1"/>
    </source>
</evidence>
<dbReference type="AlphaFoldDB" id="A0A6M0GZY6"/>
<proteinExistence type="predicted"/>
<dbReference type="GO" id="GO:0006633">
    <property type="term" value="P:fatty acid biosynthetic process"/>
    <property type="evidence" value="ECO:0007669"/>
    <property type="project" value="InterPro"/>
</dbReference>
<dbReference type="InterPro" id="IPR012116">
    <property type="entry name" value="Gly_reductase_pC_asu"/>
</dbReference>
<feature type="active site" evidence="1">
    <location>
        <position position="362"/>
    </location>
</feature>
<comment type="caution">
    <text evidence="2">The sequence shown here is derived from an EMBL/GenBank/DDBJ whole genome shotgun (WGS) entry which is preliminary data.</text>
</comment>
<dbReference type="SUPFAM" id="SSF53659">
    <property type="entry name" value="Isocitrate/Isopropylmalate dehydrogenase-like"/>
    <property type="match status" value="1"/>
</dbReference>
<evidence type="ECO:0000313" key="3">
    <source>
        <dbReference type="Proteomes" id="UP000481872"/>
    </source>
</evidence>
<reference evidence="2 3" key="1">
    <citation type="submission" date="2020-02" db="EMBL/GenBank/DDBJ databases">
        <title>Genome assembly of a novel Clostridium senegalense strain.</title>
        <authorList>
            <person name="Gupta T.B."/>
            <person name="Jauregui R."/>
            <person name="Maclean P."/>
            <person name="Nawarathana A."/>
            <person name="Brightwell G."/>
        </authorList>
    </citation>
    <scope>NUCLEOTIDE SEQUENCE [LARGE SCALE GENOMIC DNA]</scope>
    <source>
        <strain evidence="2 3">AGRFS4</strain>
    </source>
</reference>
<dbReference type="RefSeq" id="WP_061995916.1">
    <property type="nucleotide sequence ID" value="NZ_JAAGPU010000002.1"/>
</dbReference>
<gene>
    <name evidence="2" type="ORF">G3M99_02775</name>
</gene>
<protein>
    <submittedName>
        <fullName evidence="2">Glycine reductase</fullName>
    </submittedName>
</protein>
<organism evidence="2 3">
    <name type="scientific">Clostridium senegalense</name>
    <dbReference type="NCBI Taxonomy" id="1465809"/>
    <lineage>
        <taxon>Bacteria</taxon>
        <taxon>Bacillati</taxon>
        <taxon>Bacillota</taxon>
        <taxon>Clostridia</taxon>
        <taxon>Eubacteriales</taxon>
        <taxon>Clostridiaceae</taxon>
        <taxon>Clostridium</taxon>
    </lineage>
</organism>
<dbReference type="NCBIfam" id="NF040747">
    <property type="entry name" value="reduct_C_alpha"/>
    <property type="match status" value="1"/>
</dbReference>
<dbReference type="GO" id="GO:0016747">
    <property type="term" value="F:acyltransferase activity, transferring groups other than amino-acyl groups"/>
    <property type="evidence" value="ECO:0007669"/>
    <property type="project" value="InterPro"/>
</dbReference>
<dbReference type="EMBL" id="JAAGPU010000002">
    <property type="protein sequence ID" value="NEU03797.1"/>
    <property type="molecule type" value="Genomic_DNA"/>
</dbReference>
<dbReference type="Pfam" id="PF02504">
    <property type="entry name" value="FA_synthesis"/>
    <property type="match status" value="1"/>
</dbReference>
<sequence length="388" mass="41649">MSQNSTKVMIAEVFNDIANGIKSGQFKKRVRIGLTILGSEHGVEEMVRAAELCKAKYGNFDIVLIGSKVDADFEMVEVATPEEGHKKMTEMLEKGELDGCVTQHFDFPIGVSTIGKVQTPGLGKEMILATTTGTTSTNRVEGMVKNAISGIAVAKANGIKNPKVGILNLDGARQVERILNETKTAGYDFEFSKSLRADGGAVMRGNDLLAGTPDVMVCDSLTGNLLIKVFSSFTTGGNYETVGAGYGPGVGENYDKLVNIVSRASGAPLIAEALRYCATCAENKVLDIARDEFKSANEAGLQEFIDKTAKKANKTESAEENVKMPPKKVVTFSIAGIDILELENACKTLWKENIYSESGMGCTGPIVLVAEEDSEKAMEILRKSEYLG</sequence>
<dbReference type="InterPro" id="IPR003664">
    <property type="entry name" value="FA_synthesis"/>
</dbReference>
<keyword evidence="3" id="KW-1185">Reference proteome</keyword>
<dbReference type="Proteomes" id="UP000481872">
    <property type="component" value="Unassembled WGS sequence"/>
</dbReference>
<dbReference type="Gene3D" id="3.40.718.10">
    <property type="entry name" value="Isopropylmalate Dehydrogenase"/>
    <property type="match status" value="1"/>
</dbReference>